<evidence type="ECO:0008006" key="4">
    <source>
        <dbReference type="Google" id="ProtNLM"/>
    </source>
</evidence>
<accession>A0A852RD75</accession>
<evidence type="ECO:0000313" key="2">
    <source>
        <dbReference type="EMBL" id="NYD32963.1"/>
    </source>
</evidence>
<feature type="chain" id="PRO_5032453509" description="DNRLRE domain-containing protein" evidence="1">
    <location>
        <begin position="25"/>
        <end position="322"/>
    </location>
</feature>
<sequence>MRLLIALVSSLALTIVAVPADAHATAAAPDPVAVATLQAAARASYLTVWRKVGGTYEQHCTDSVTGGYGSVVELDAKTHTQRRRTDGSGALQATVFKGRYRYLKVSGAVRRSLRVHGAPMRAAWTRDRAVWDDDLWGGEDGPLLADAGAPWTELATTPLAGGGTSFVGTMALGAGSDAEWRDAITAQTDAQGRLTRVESVNTTLSSAGVVRRSTTCVETWAWSRPHLSAPRRSQPYRMARLFWEVSAMTEAAGLVSQANQMLAAGGAEADVVAWLQQQVGPGQRLPAGIRLVVRPHRKSGARPPVAFRILVRDGTASLRPVR</sequence>
<dbReference type="AlphaFoldDB" id="A0A852RD75"/>
<keyword evidence="1" id="KW-0732">Signal</keyword>
<reference evidence="2 3" key="1">
    <citation type="submission" date="2020-07" db="EMBL/GenBank/DDBJ databases">
        <title>Sequencing the genomes of 1000 actinobacteria strains.</title>
        <authorList>
            <person name="Klenk H.-P."/>
        </authorList>
    </citation>
    <scope>NUCLEOTIDE SEQUENCE [LARGE SCALE GENOMIC DNA]</scope>
    <source>
        <strain evidence="2 3">DSM 19082</strain>
    </source>
</reference>
<evidence type="ECO:0000313" key="3">
    <source>
        <dbReference type="Proteomes" id="UP000582231"/>
    </source>
</evidence>
<feature type="signal peptide" evidence="1">
    <location>
        <begin position="1"/>
        <end position="24"/>
    </location>
</feature>
<name>A0A852RD75_9ACTN</name>
<gene>
    <name evidence="2" type="ORF">BJ958_004509</name>
</gene>
<dbReference type="Proteomes" id="UP000582231">
    <property type="component" value="Unassembled WGS sequence"/>
</dbReference>
<protein>
    <recommendedName>
        <fullName evidence="4">DNRLRE domain-containing protein</fullName>
    </recommendedName>
</protein>
<dbReference type="RefSeq" id="WP_179729067.1">
    <property type="nucleotide sequence ID" value="NZ_BAABEF010000001.1"/>
</dbReference>
<organism evidence="2 3">
    <name type="scientific">Nocardioides kongjuensis</name>
    <dbReference type="NCBI Taxonomy" id="349522"/>
    <lineage>
        <taxon>Bacteria</taxon>
        <taxon>Bacillati</taxon>
        <taxon>Actinomycetota</taxon>
        <taxon>Actinomycetes</taxon>
        <taxon>Propionibacteriales</taxon>
        <taxon>Nocardioidaceae</taxon>
        <taxon>Nocardioides</taxon>
    </lineage>
</organism>
<evidence type="ECO:0000256" key="1">
    <source>
        <dbReference type="SAM" id="SignalP"/>
    </source>
</evidence>
<comment type="caution">
    <text evidence="2">The sequence shown here is derived from an EMBL/GenBank/DDBJ whole genome shotgun (WGS) entry which is preliminary data.</text>
</comment>
<keyword evidence="3" id="KW-1185">Reference proteome</keyword>
<proteinExistence type="predicted"/>
<dbReference type="EMBL" id="JACCBF010000001">
    <property type="protein sequence ID" value="NYD32963.1"/>
    <property type="molecule type" value="Genomic_DNA"/>
</dbReference>